<dbReference type="EMBL" id="JBBMFE010000001">
    <property type="protein sequence ID" value="MEQ2470901.1"/>
    <property type="molecule type" value="Genomic_DNA"/>
</dbReference>
<keyword evidence="1" id="KW-0808">Transferase</keyword>
<protein>
    <submittedName>
        <fullName evidence="1">CotH kinase family protein</fullName>
    </submittedName>
</protein>
<dbReference type="GO" id="GO:0016301">
    <property type="term" value="F:kinase activity"/>
    <property type="evidence" value="ECO:0007669"/>
    <property type="project" value="UniProtKB-KW"/>
</dbReference>
<dbReference type="InterPro" id="IPR014867">
    <property type="entry name" value="Spore_coat_CotH_CotH2/3/7"/>
</dbReference>
<dbReference type="PROSITE" id="PS51257">
    <property type="entry name" value="PROKAR_LIPOPROTEIN"/>
    <property type="match status" value="1"/>
</dbReference>
<accession>A0ABV1FDQ7</accession>
<proteinExistence type="predicted"/>
<keyword evidence="2" id="KW-1185">Reference proteome</keyword>
<evidence type="ECO:0000313" key="2">
    <source>
        <dbReference type="Proteomes" id="UP001438008"/>
    </source>
</evidence>
<dbReference type="RefSeq" id="WP_349163241.1">
    <property type="nucleotide sequence ID" value="NZ_JBBMFE010000001.1"/>
</dbReference>
<sequence>MKKKIALLLNLILLGCCLTGVFCWRFLTPALGYRSVDAEDIKAMKATHTQAAEPFFTALAFSGEQLPYDSATSTFYLPLDMETDVWESGELSSLDKSVQLLFEEDMADTDKQEAIRTGKAFCFYAVKDGEYQVCQVVATGLPVISIETAESADTEVFGGSAFFWDNTTKINWTSSSILEAHIRGNTSRMYPKKGYKLTLKKQKKSGDIVADKKSLFGLRSDDEWILNAMYTDSSKIRDKLNADLWSEIGAVRSDFPSAYFGTRMTYVEVFFNHEYWGLYMLAEPVDSKQLNRAKLNEGKAEEYSYKSVTPQTLPTEELLNQPEYGQNLDGYELKGKRDTVGRSDWEPLLDYLKLRDLTTDEEFRETASALTDREGALNVWIFLQAVLGIDNRGKNMYYVAKQTASGPKLYFAPWDMDITWGDALSENEDGDSVWKVGLFTGLYSERINWAYGDRLVELDVDETRDYVNRTWKELRAGVFSEENLTERIDGLVHQVQDSGAYTRNEERWPDSSSGQNYDLFKRMAFYRFGILDYYFNGNLEEYMGLGYE</sequence>
<gene>
    <name evidence="1" type="ORF">WMO29_00060</name>
</gene>
<dbReference type="Pfam" id="PF08757">
    <property type="entry name" value="CotH"/>
    <property type="match status" value="1"/>
</dbReference>
<dbReference type="Proteomes" id="UP001438008">
    <property type="component" value="Unassembled WGS sequence"/>
</dbReference>
<organism evidence="1 2">
    <name type="scientific">Laedolimicola intestinihominis</name>
    <dbReference type="NCBI Taxonomy" id="3133166"/>
    <lineage>
        <taxon>Bacteria</taxon>
        <taxon>Bacillati</taxon>
        <taxon>Bacillota</taxon>
        <taxon>Clostridia</taxon>
        <taxon>Lachnospirales</taxon>
        <taxon>Lachnospiraceae</taxon>
        <taxon>Laedolimicola</taxon>
    </lineage>
</organism>
<evidence type="ECO:0000313" key="1">
    <source>
        <dbReference type="EMBL" id="MEQ2470901.1"/>
    </source>
</evidence>
<name>A0ABV1FDQ7_9FIRM</name>
<keyword evidence="1" id="KW-0418">Kinase</keyword>
<dbReference type="PANTHER" id="PTHR40050">
    <property type="entry name" value="INNER SPORE COAT PROTEIN H"/>
    <property type="match status" value="1"/>
</dbReference>
<reference evidence="1 2" key="1">
    <citation type="submission" date="2024-03" db="EMBL/GenBank/DDBJ databases">
        <title>Human intestinal bacterial collection.</title>
        <authorList>
            <person name="Pauvert C."/>
            <person name="Hitch T.C.A."/>
            <person name="Clavel T."/>
        </authorList>
    </citation>
    <scope>NUCLEOTIDE SEQUENCE [LARGE SCALE GENOMIC DNA]</scope>
    <source>
        <strain evidence="1 2">CLA-AA-H132</strain>
    </source>
</reference>
<dbReference type="PANTHER" id="PTHR40050:SF1">
    <property type="entry name" value="INNER SPORE COAT PROTEIN H"/>
    <property type="match status" value="1"/>
</dbReference>
<comment type="caution">
    <text evidence="1">The sequence shown here is derived from an EMBL/GenBank/DDBJ whole genome shotgun (WGS) entry which is preliminary data.</text>
</comment>